<evidence type="ECO:0000256" key="3">
    <source>
        <dbReference type="ARBA" id="ARBA00022525"/>
    </source>
</evidence>
<dbReference type="GO" id="GO:0009699">
    <property type="term" value="P:phenylpropanoid biosynthetic process"/>
    <property type="evidence" value="ECO:0007669"/>
    <property type="project" value="UniProtKB-ARBA"/>
</dbReference>
<evidence type="ECO:0000313" key="5">
    <source>
        <dbReference type="EMBL" id="KAK9129492.1"/>
    </source>
</evidence>
<gene>
    <name evidence="5" type="ORF">Sjap_009979</name>
</gene>
<evidence type="ECO:0000256" key="2">
    <source>
        <dbReference type="ARBA" id="ARBA00011738"/>
    </source>
</evidence>
<accession>A0AAP0J856</accession>
<comment type="caution">
    <text evidence="5">The sequence shown here is derived from an EMBL/GenBank/DDBJ whole genome shotgun (WGS) entry which is preliminary data.</text>
</comment>
<dbReference type="InterPro" id="IPR044859">
    <property type="entry name" value="Allene_oxi_cyc_Dirigent"/>
</dbReference>
<dbReference type="GO" id="GO:0048046">
    <property type="term" value="C:apoplast"/>
    <property type="evidence" value="ECO:0007669"/>
    <property type="project" value="UniProtKB-SubCell"/>
</dbReference>
<keyword evidence="3 4" id="KW-0964">Secreted</keyword>
<sequence>MAKLALLQLLPIFVTAVVVVLVAAAPDHKEHLNHNGLGPERLTHLHFYFHDSVSGKNPSAIRVAAAPTTDHSPSLFGLVMMADDLLTQGPEPTSKLVGRAHGLYGSASKEELGLIMAMSYCFTDGVYNGSTLSVMGLNSAAHPVREMPIVGGTGVFRFARGVALAKTYWVNFTSGDAIVEYNVTVVHY</sequence>
<dbReference type="InterPro" id="IPR004265">
    <property type="entry name" value="Dirigent"/>
</dbReference>
<feature type="chain" id="PRO_5042661440" description="Dirigent protein" evidence="4">
    <location>
        <begin position="25"/>
        <end position="188"/>
    </location>
</feature>
<dbReference type="Gene3D" id="2.40.480.10">
    <property type="entry name" value="Allene oxide cyclase-like"/>
    <property type="match status" value="1"/>
</dbReference>
<dbReference type="AlphaFoldDB" id="A0AAP0J856"/>
<feature type="signal peptide" evidence="4">
    <location>
        <begin position="1"/>
        <end position="24"/>
    </location>
</feature>
<keyword evidence="4" id="KW-0052">Apoplast</keyword>
<comment type="subcellular location">
    <subcellularLocation>
        <location evidence="4">Secreted</location>
        <location evidence="4">Extracellular space</location>
        <location evidence="4">Apoplast</location>
    </subcellularLocation>
</comment>
<reference evidence="5 6" key="1">
    <citation type="submission" date="2024-01" db="EMBL/GenBank/DDBJ databases">
        <title>Genome assemblies of Stephania.</title>
        <authorList>
            <person name="Yang L."/>
        </authorList>
    </citation>
    <scope>NUCLEOTIDE SEQUENCE [LARGE SCALE GENOMIC DNA]</scope>
    <source>
        <strain evidence="5">QJT</strain>
        <tissue evidence="5">Leaf</tissue>
    </source>
</reference>
<keyword evidence="6" id="KW-1185">Reference proteome</keyword>
<comment type="similarity">
    <text evidence="1 4">Belongs to the plant dirigent protein family.</text>
</comment>
<evidence type="ECO:0000256" key="1">
    <source>
        <dbReference type="ARBA" id="ARBA00010746"/>
    </source>
</evidence>
<evidence type="ECO:0000256" key="4">
    <source>
        <dbReference type="RuleBase" id="RU363099"/>
    </source>
</evidence>
<evidence type="ECO:0000313" key="6">
    <source>
        <dbReference type="Proteomes" id="UP001417504"/>
    </source>
</evidence>
<protein>
    <recommendedName>
        <fullName evidence="4">Dirigent protein</fullName>
    </recommendedName>
</protein>
<proteinExistence type="inferred from homology"/>
<organism evidence="5 6">
    <name type="scientific">Stephania japonica</name>
    <dbReference type="NCBI Taxonomy" id="461633"/>
    <lineage>
        <taxon>Eukaryota</taxon>
        <taxon>Viridiplantae</taxon>
        <taxon>Streptophyta</taxon>
        <taxon>Embryophyta</taxon>
        <taxon>Tracheophyta</taxon>
        <taxon>Spermatophyta</taxon>
        <taxon>Magnoliopsida</taxon>
        <taxon>Ranunculales</taxon>
        <taxon>Menispermaceae</taxon>
        <taxon>Menispermoideae</taxon>
        <taxon>Cissampelideae</taxon>
        <taxon>Stephania</taxon>
    </lineage>
</organism>
<dbReference type="Proteomes" id="UP001417504">
    <property type="component" value="Unassembled WGS sequence"/>
</dbReference>
<comment type="function">
    <text evidence="4">Dirigent proteins impart stereoselectivity on the phenoxy radical-coupling reaction, yielding optically active lignans from two molecules of coniferyl alcohol in the biosynthesis of lignans, flavonolignans, and alkaloids and thus plays a central role in plant secondary metabolism.</text>
</comment>
<dbReference type="Pfam" id="PF03018">
    <property type="entry name" value="Dirigent"/>
    <property type="match status" value="1"/>
</dbReference>
<comment type="subunit">
    <text evidence="2 4">Homodimer.</text>
</comment>
<dbReference type="EMBL" id="JBBNAE010000004">
    <property type="protein sequence ID" value="KAK9129492.1"/>
    <property type="molecule type" value="Genomic_DNA"/>
</dbReference>
<dbReference type="PANTHER" id="PTHR21495">
    <property type="entry name" value="NUCLEOPORIN-RELATED"/>
    <property type="match status" value="1"/>
</dbReference>
<keyword evidence="4" id="KW-0732">Signal</keyword>
<name>A0AAP0J856_9MAGN</name>